<evidence type="ECO:0000313" key="3">
    <source>
        <dbReference type="Proteomes" id="UP000606974"/>
    </source>
</evidence>
<feature type="compositionally biased region" description="Polar residues" evidence="1">
    <location>
        <begin position="43"/>
        <end position="52"/>
    </location>
</feature>
<organism evidence="2 3">
    <name type="scientific">Endocarpon pusillum</name>
    <dbReference type="NCBI Taxonomy" id="364733"/>
    <lineage>
        <taxon>Eukaryota</taxon>
        <taxon>Fungi</taxon>
        <taxon>Dikarya</taxon>
        <taxon>Ascomycota</taxon>
        <taxon>Pezizomycotina</taxon>
        <taxon>Eurotiomycetes</taxon>
        <taxon>Chaetothyriomycetidae</taxon>
        <taxon>Verrucariales</taxon>
        <taxon>Verrucariaceae</taxon>
        <taxon>Endocarpon</taxon>
    </lineage>
</organism>
<dbReference type="EMBL" id="JAACFV010000220">
    <property type="protein sequence ID" value="KAF7502771.1"/>
    <property type="molecule type" value="Genomic_DNA"/>
</dbReference>
<keyword evidence="3" id="KW-1185">Reference proteome</keyword>
<name>A0A8H7A910_9EURO</name>
<gene>
    <name evidence="2" type="ORF">GJ744_005161</name>
</gene>
<sequence>MAIRMENLCKNSFPTAKNAKKKKKKQDSRRGRRSGSSARYSATNSTPIATGK</sequence>
<accession>A0A8H7A910</accession>
<reference evidence="2" key="1">
    <citation type="submission" date="2020-02" db="EMBL/GenBank/DDBJ databases">
        <authorList>
            <person name="Palmer J.M."/>
        </authorList>
    </citation>
    <scope>NUCLEOTIDE SEQUENCE</scope>
    <source>
        <strain evidence="2">EPUS1.4</strain>
        <tissue evidence="2">Thallus</tissue>
    </source>
</reference>
<feature type="compositionally biased region" description="Basic residues" evidence="1">
    <location>
        <begin position="18"/>
        <end position="33"/>
    </location>
</feature>
<dbReference type="Proteomes" id="UP000606974">
    <property type="component" value="Unassembled WGS sequence"/>
</dbReference>
<protein>
    <submittedName>
        <fullName evidence="2">Uncharacterized protein</fullName>
    </submittedName>
</protein>
<comment type="caution">
    <text evidence="2">The sequence shown here is derived from an EMBL/GenBank/DDBJ whole genome shotgun (WGS) entry which is preliminary data.</text>
</comment>
<dbReference type="AlphaFoldDB" id="A0A8H7A910"/>
<proteinExistence type="predicted"/>
<evidence type="ECO:0000256" key="1">
    <source>
        <dbReference type="SAM" id="MobiDB-lite"/>
    </source>
</evidence>
<feature type="region of interest" description="Disordered" evidence="1">
    <location>
        <begin position="1"/>
        <end position="52"/>
    </location>
</feature>
<evidence type="ECO:0000313" key="2">
    <source>
        <dbReference type="EMBL" id="KAF7502771.1"/>
    </source>
</evidence>